<dbReference type="Pfam" id="PF26640">
    <property type="entry name" value="DUF8212"/>
    <property type="match status" value="1"/>
</dbReference>
<dbReference type="Proteomes" id="UP001281614">
    <property type="component" value="Unassembled WGS sequence"/>
</dbReference>
<dbReference type="Pfam" id="PF06985">
    <property type="entry name" value="HET"/>
    <property type="match status" value="1"/>
</dbReference>
<name>A0AAD9Y6T0_COLKA</name>
<dbReference type="AlphaFoldDB" id="A0AAD9Y6T0"/>
<gene>
    <name evidence="3" type="ORF">CKAH01_18611</name>
</gene>
<evidence type="ECO:0000259" key="2">
    <source>
        <dbReference type="Pfam" id="PF26640"/>
    </source>
</evidence>
<organism evidence="3 4">
    <name type="scientific">Colletotrichum kahawae</name>
    <name type="common">Coffee berry disease fungus</name>
    <dbReference type="NCBI Taxonomy" id="34407"/>
    <lineage>
        <taxon>Eukaryota</taxon>
        <taxon>Fungi</taxon>
        <taxon>Dikarya</taxon>
        <taxon>Ascomycota</taxon>
        <taxon>Pezizomycotina</taxon>
        <taxon>Sordariomycetes</taxon>
        <taxon>Hypocreomycetidae</taxon>
        <taxon>Glomerellales</taxon>
        <taxon>Glomerellaceae</taxon>
        <taxon>Colletotrichum</taxon>
        <taxon>Colletotrichum gloeosporioides species complex</taxon>
    </lineage>
</organism>
<evidence type="ECO:0000313" key="4">
    <source>
        <dbReference type="Proteomes" id="UP001281614"/>
    </source>
</evidence>
<comment type="caution">
    <text evidence="3">The sequence shown here is derived from an EMBL/GenBank/DDBJ whole genome shotgun (WGS) entry which is preliminary data.</text>
</comment>
<dbReference type="EMBL" id="VYYT01000354">
    <property type="protein sequence ID" value="KAK2740218.1"/>
    <property type="molecule type" value="Genomic_DNA"/>
</dbReference>
<dbReference type="InterPro" id="IPR010730">
    <property type="entry name" value="HET"/>
</dbReference>
<protein>
    <recommendedName>
        <fullName evidence="5">HET domain-containing protein</fullName>
    </recommendedName>
</protein>
<accession>A0AAD9Y6T0</accession>
<feature type="domain" description="DUF8212" evidence="2">
    <location>
        <begin position="231"/>
        <end position="322"/>
    </location>
</feature>
<dbReference type="PANTHER" id="PTHR10622:SF12">
    <property type="entry name" value="HET DOMAIN-CONTAINING PROTEIN"/>
    <property type="match status" value="1"/>
</dbReference>
<keyword evidence="4" id="KW-1185">Reference proteome</keyword>
<reference evidence="3" key="1">
    <citation type="submission" date="2023-02" db="EMBL/GenBank/DDBJ databases">
        <title>Colletotrichum kahawae CIFC_Que2 genome sequencing and assembly.</title>
        <authorList>
            <person name="Baroncelli R."/>
        </authorList>
    </citation>
    <scope>NUCLEOTIDE SEQUENCE</scope>
    <source>
        <strain evidence="3">CIFC_Que2</strain>
    </source>
</reference>
<proteinExistence type="predicted"/>
<evidence type="ECO:0000259" key="1">
    <source>
        <dbReference type="Pfam" id="PF06985"/>
    </source>
</evidence>
<dbReference type="PANTHER" id="PTHR10622">
    <property type="entry name" value="HET DOMAIN-CONTAINING PROTEIN"/>
    <property type="match status" value="1"/>
</dbReference>
<dbReference type="InterPro" id="IPR058525">
    <property type="entry name" value="DUF8212"/>
</dbReference>
<evidence type="ECO:0000313" key="3">
    <source>
        <dbReference type="EMBL" id="KAK2740218.1"/>
    </source>
</evidence>
<feature type="domain" description="Heterokaryon incompatibility" evidence="1">
    <location>
        <begin position="24"/>
        <end position="115"/>
    </location>
</feature>
<evidence type="ECO:0008006" key="5">
    <source>
        <dbReference type="Google" id="ProtNLM"/>
    </source>
</evidence>
<sequence length="377" mass="42917">MSIRLIDVKTLRLKSFNSQKAPPYAILSHTWVEDEEVSFQEMCEIADNLSHPATTRSGYRKIEETCHQATKHGLEYVWVDTCCIDKSSSAELSEAINSMFRWYRDAAVCFAYLSDYSFPGSGNAWNRKMEECKWFTRGWCLQELIAPKQLIFYDKDWKESGSKSELNKVIARVTRIDHSVLRDHKAMYLLPVARRMSWASSRITTRVEDNAYCLLGIFDINMPMLYGEGDKAFIRLQEEIIRRFNDTSIFLFSPGTSSASQCSSTPQAPRQYTESGINLLHEPPWDDSQLSAANYLEDLSSYQFCDMFARSPADFHACGDVTHRDGSRAPFDRQDFSVTNRGVQLGKQLLWFDWGGGGSTALFGGLPSVATNMAFFV</sequence>